<keyword evidence="2" id="KW-1185">Reference proteome</keyword>
<protein>
    <submittedName>
        <fullName evidence="1">Uncharacterized protein</fullName>
    </submittedName>
</protein>
<name>A0A4C1Z198_EUMVA</name>
<comment type="caution">
    <text evidence="1">The sequence shown here is derived from an EMBL/GenBank/DDBJ whole genome shotgun (WGS) entry which is preliminary data.</text>
</comment>
<dbReference type="Proteomes" id="UP000299102">
    <property type="component" value="Unassembled WGS sequence"/>
</dbReference>
<reference evidence="1 2" key="1">
    <citation type="journal article" date="2019" name="Commun. Biol.">
        <title>The bagworm genome reveals a unique fibroin gene that provides high tensile strength.</title>
        <authorList>
            <person name="Kono N."/>
            <person name="Nakamura H."/>
            <person name="Ohtoshi R."/>
            <person name="Tomita M."/>
            <person name="Numata K."/>
            <person name="Arakawa K."/>
        </authorList>
    </citation>
    <scope>NUCLEOTIDE SEQUENCE [LARGE SCALE GENOMIC DNA]</scope>
</reference>
<evidence type="ECO:0000313" key="2">
    <source>
        <dbReference type="Proteomes" id="UP000299102"/>
    </source>
</evidence>
<accession>A0A4C1Z198</accession>
<gene>
    <name evidence="1" type="ORF">EVAR_64033_1</name>
</gene>
<organism evidence="1 2">
    <name type="scientific">Eumeta variegata</name>
    <name type="common">Bagworm moth</name>
    <name type="synonym">Eumeta japonica</name>
    <dbReference type="NCBI Taxonomy" id="151549"/>
    <lineage>
        <taxon>Eukaryota</taxon>
        <taxon>Metazoa</taxon>
        <taxon>Ecdysozoa</taxon>
        <taxon>Arthropoda</taxon>
        <taxon>Hexapoda</taxon>
        <taxon>Insecta</taxon>
        <taxon>Pterygota</taxon>
        <taxon>Neoptera</taxon>
        <taxon>Endopterygota</taxon>
        <taxon>Lepidoptera</taxon>
        <taxon>Glossata</taxon>
        <taxon>Ditrysia</taxon>
        <taxon>Tineoidea</taxon>
        <taxon>Psychidae</taxon>
        <taxon>Oiketicinae</taxon>
        <taxon>Eumeta</taxon>
    </lineage>
</organism>
<proteinExistence type="predicted"/>
<dbReference type="EMBL" id="BGZK01001569">
    <property type="protein sequence ID" value="GBP82511.1"/>
    <property type="molecule type" value="Genomic_DNA"/>
</dbReference>
<evidence type="ECO:0000313" key="1">
    <source>
        <dbReference type="EMBL" id="GBP82511.1"/>
    </source>
</evidence>
<dbReference type="AlphaFoldDB" id="A0A4C1Z198"/>
<sequence length="116" mass="13132">MGLDRERIKDEQRRHPIYDGRMDHSVISQYIDARNHSTSGREEPRATAKLAGLESKVGPGQKLRTELGSKPSVGTGLEPKVSLGLESKTIPELRLISIDTKEEIKILRPGWFNYRH</sequence>